<evidence type="ECO:0000256" key="1">
    <source>
        <dbReference type="ARBA" id="ARBA00009477"/>
    </source>
</evidence>
<sequence>MRNSEFTFLSFLATFLLVSSTYAKPPVEVIAYQATIESKPQEIKSLGLLQAKQSIEIASNASDSIKAIYFNSGQMVTKGDLLLTLNDTEEQASLQEAMALEKETLAQYQRVKKAVSRNTVTQSLVDEKYREWRTAIAKRKVMEATIADRKITAPFSGQLGFSSYAIGANLTEGSPIVSLDDISEMKLDMSIPNRFLSYLQIGQTVTLNSEAYPNQTFEGKISAVSPRLQSYTRLLKVQALIPNPNGLLKTNMMVEAQIQLPNKKQLMIPNTALIMLGDKEFVYRLVAAKDNLYKAEKILVESGEIGSKNSEILSGLNQGDLVVSQGVMKVNARVPVKIKAIQNELSQEKLLKPSQASQPAKTKNP</sequence>
<comment type="similarity">
    <text evidence="1">Belongs to the membrane fusion protein (MFP) (TC 8.A.1) family.</text>
</comment>
<gene>
    <name evidence="4" type="ORF">NR989_00485</name>
</gene>
<dbReference type="EMBL" id="CP102381">
    <property type="protein sequence ID" value="WEJ62754.1"/>
    <property type="molecule type" value="Genomic_DNA"/>
</dbReference>
<accession>A0ABY8C9V6</accession>
<dbReference type="InterPro" id="IPR058792">
    <property type="entry name" value="Beta-barrel_RND_2"/>
</dbReference>
<dbReference type="Gene3D" id="2.40.30.170">
    <property type="match status" value="1"/>
</dbReference>
<dbReference type="PANTHER" id="PTHR30469:SF11">
    <property type="entry name" value="BLL4320 PROTEIN"/>
    <property type="match status" value="1"/>
</dbReference>
<name>A0ABY8C9V6_9GAMM</name>
<dbReference type="Pfam" id="PF25917">
    <property type="entry name" value="BSH_RND"/>
    <property type="match status" value="1"/>
</dbReference>
<proteinExistence type="inferred from homology"/>
<dbReference type="InterPro" id="IPR058625">
    <property type="entry name" value="MdtA-like_BSH"/>
</dbReference>
<evidence type="ECO:0000313" key="4">
    <source>
        <dbReference type="EMBL" id="WEJ62754.1"/>
    </source>
</evidence>
<dbReference type="SUPFAM" id="SSF111369">
    <property type="entry name" value="HlyD-like secretion proteins"/>
    <property type="match status" value="1"/>
</dbReference>
<protein>
    <submittedName>
        <fullName evidence="4">Efflux RND transporter periplasmic adaptor subunit</fullName>
    </submittedName>
</protein>
<evidence type="ECO:0000313" key="5">
    <source>
        <dbReference type="Proteomes" id="UP001222275"/>
    </source>
</evidence>
<dbReference type="Gene3D" id="2.40.420.20">
    <property type="match status" value="1"/>
</dbReference>
<feature type="domain" description="CusB-like beta-barrel" evidence="3">
    <location>
        <begin position="188"/>
        <end position="259"/>
    </location>
</feature>
<dbReference type="Proteomes" id="UP001222275">
    <property type="component" value="Chromosome"/>
</dbReference>
<keyword evidence="5" id="KW-1185">Reference proteome</keyword>
<organism evidence="4 5">
    <name type="scientific">Thiomicrorhabdus lithotrophica</name>
    <dbReference type="NCBI Taxonomy" id="2949997"/>
    <lineage>
        <taxon>Bacteria</taxon>
        <taxon>Pseudomonadati</taxon>
        <taxon>Pseudomonadota</taxon>
        <taxon>Gammaproteobacteria</taxon>
        <taxon>Thiotrichales</taxon>
        <taxon>Piscirickettsiaceae</taxon>
        <taxon>Thiomicrorhabdus</taxon>
    </lineage>
</organism>
<dbReference type="Gene3D" id="2.40.50.100">
    <property type="match status" value="1"/>
</dbReference>
<dbReference type="NCBIfam" id="TIGR01730">
    <property type="entry name" value="RND_mfp"/>
    <property type="match status" value="1"/>
</dbReference>
<reference evidence="4 5" key="1">
    <citation type="submission" date="2022-06" db="EMBL/GenBank/DDBJ databases">
        <title>Thiomicrohabdus sp. nov, an obligately chemolithoautotrophic, sulfur-oxidizing bacterium isolated from beach of Guanyin Mountain. Amoy.</title>
        <authorList>
            <person name="Zhu H."/>
        </authorList>
    </citation>
    <scope>NUCLEOTIDE SEQUENCE [LARGE SCALE GENOMIC DNA]</scope>
    <source>
        <strain evidence="4 5">XGS-01</strain>
    </source>
</reference>
<feature type="domain" description="Multidrug resistance protein MdtA-like barrel-sandwich hybrid" evidence="2">
    <location>
        <begin position="55"/>
        <end position="174"/>
    </location>
</feature>
<evidence type="ECO:0000259" key="2">
    <source>
        <dbReference type="Pfam" id="PF25917"/>
    </source>
</evidence>
<dbReference type="RefSeq" id="WP_275595010.1">
    <property type="nucleotide sequence ID" value="NZ_CP102381.1"/>
</dbReference>
<evidence type="ECO:0000259" key="3">
    <source>
        <dbReference type="Pfam" id="PF25954"/>
    </source>
</evidence>
<dbReference type="PANTHER" id="PTHR30469">
    <property type="entry name" value="MULTIDRUG RESISTANCE PROTEIN MDTA"/>
    <property type="match status" value="1"/>
</dbReference>
<dbReference type="Pfam" id="PF25954">
    <property type="entry name" value="Beta-barrel_RND_2"/>
    <property type="match status" value="1"/>
</dbReference>
<dbReference type="InterPro" id="IPR006143">
    <property type="entry name" value="RND_pump_MFP"/>
</dbReference>